<dbReference type="InterPro" id="IPR050214">
    <property type="entry name" value="Cys_Synth/Cystath_Beta-Synth"/>
</dbReference>
<evidence type="ECO:0000256" key="10">
    <source>
        <dbReference type="ARBA" id="ARBA00023192"/>
    </source>
</evidence>
<protein>
    <recommendedName>
        <fullName evidence="15">Cysteine synthase</fullName>
        <ecNumber evidence="15">2.5.1.47</ecNumber>
    </recommendedName>
</protein>
<dbReference type="InterPro" id="IPR001216">
    <property type="entry name" value="P-phosphate_BS"/>
</dbReference>
<dbReference type="PANTHER" id="PTHR10314">
    <property type="entry name" value="CYSTATHIONINE BETA-SYNTHASE"/>
    <property type="match status" value="1"/>
</dbReference>
<comment type="catalytic activity">
    <reaction evidence="11 15">
        <text>O-acetyl-L-serine + hydrogen sulfide = L-cysteine + acetate</text>
        <dbReference type="Rhea" id="RHEA:14829"/>
        <dbReference type="ChEBI" id="CHEBI:29919"/>
        <dbReference type="ChEBI" id="CHEBI:30089"/>
        <dbReference type="ChEBI" id="CHEBI:35235"/>
        <dbReference type="ChEBI" id="CHEBI:58340"/>
        <dbReference type="EC" id="2.5.1.47"/>
    </reaction>
</comment>
<accession>A0A915D8G0</accession>
<dbReference type="InterPro" id="IPR005828">
    <property type="entry name" value="MFS_sugar_transport-like"/>
</dbReference>
<proteinExistence type="inferred from homology"/>
<feature type="transmembrane region" description="Helical" evidence="17">
    <location>
        <begin position="61"/>
        <end position="84"/>
    </location>
</feature>
<feature type="transmembrane region" description="Helical" evidence="17">
    <location>
        <begin position="434"/>
        <end position="454"/>
    </location>
</feature>
<evidence type="ECO:0000256" key="13">
    <source>
        <dbReference type="PIRSR" id="PIRSR605856-50"/>
    </source>
</evidence>
<feature type="transmembrane region" description="Helical" evidence="17">
    <location>
        <begin position="273"/>
        <end position="294"/>
    </location>
</feature>
<feature type="transmembrane region" description="Helical" evidence="17">
    <location>
        <begin position="336"/>
        <end position="355"/>
    </location>
</feature>
<comment type="subcellular location">
    <subcellularLocation>
        <location evidence="2">Membrane</location>
        <topology evidence="2">Multi-pass membrane protein</topology>
    </subcellularLocation>
</comment>
<dbReference type="PROSITE" id="PS00216">
    <property type="entry name" value="SUGAR_TRANSPORT_1"/>
    <property type="match status" value="1"/>
</dbReference>
<dbReference type="InterPro" id="IPR036259">
    <property type="entry name" value="MFS_trans_sf"/>
</dbReference>
<dbReference type="GO" id="GO:0022857">
    <property type="term" value="F:transmembrane transporter activity"/>
    <property type="evidence" value="ECO:0007669"/>
    <property type="project" value="InterPro"/>
</dbReference>
<feature type="binding site" evidence="13">
    <location>
        <position position="818"/>
    </location>
    <ligand>
        <name>pyridoxal 5'-phosphate</name>
        <dbReference type="ChEBI" id="CHEBI:597326"/>
    </ligand>
</feature>
<keyword evidence="7 13" id="KW-0663">Pyridoxal phosphate</keyword>
<evidence type="ECO:0000256" key="11">
    <source>
        <dbReference type="ARBA" id="ARBA00047931"/>
    </source>
</evidence>
<keyword evidence="19" id="KW-1185">Reference proteome</keyword>
<feature type="transmembrane region" description="Helical" evidence="17">
    <location>
        <begin position="157"/>
        <end position="179"/>
    </location>
</feature>
<dbReference type="EC" id="2.5.1.47" evidence="15"/>
<dbReference type="SUPFAM" id="SSF53686">
    <property type="entry name" value="Tryptophan synthase beta subunit-like PLP-dependent enzymes"/>
    <property type="match status" value="1"/>
</dbReference>
<feature type="binding site" evidence="13">
    <location>
        <position position="626"/>
    </location>
    <ligand>
        <name>pyridoxal 5'-phosphate</name>
        <dbReference type="ChEBI" id="CHEBI:597326"/>
    </ligand>
</feature>
<feature type="transmembrane region" description="Helical" evidence="17">
    <location>
        <begin position="405"/>
        <end position="428"/>
    </location>
</feature>
<dbReference type="CDD" id="cd01561">
    <property type="entry name" value="CBS_like"/>
    <property type="match status" value="1"/>
</dbReference>
<evidence type="ECO:0000256" key="2">
    <source>
        <dbReference type="ARBA" id="ARBA00004141"/>
    </source>
</evidence>
<feature type="transmembrane region" description="Helical" evidence="17">
    <location>
        <begin position="306"/>
        <end position="329"/>
    </location>
</feature>
<dbReference type="Gene3D" id="3.40.50.1100">
    <property type="match status" value="2"/>
</dbReference>
<dbReference type="InterPro" id="IPR020846">
    <property type="entry name" value="MFS_dom"/>
</dbReference>
<evidence type="ECO:0000256" key="1">
    <source>
        <dbReference type="ARBA" id="ARBA00001933"/>
    </source>
</evidence>
<dbReference type="Gene3D" id="1.20.1250.20">
    <property type="entry name" value="MFS general substrate transporter like domains"/>
    <property type="match status" value="1"/>
</dbReference>
<dbReference type="GO" id="GO:0004124">
    <property type="term" value="F:cysteine synthase activity"/>
    <property type="evidence" value="ECO:0007669"/>
    <property type="project" value="UniProtKB-UniRule"/>
</dbReference>
<keyword evidence="8 17" id="KW-1133">Transmembrane helix</keyword>
<feature type="binding site" evidence="13">
    <location>
        <begin position="730"/>
        <end position="734"/>
    </location>
    <ligand>
        <name>pyridoxal 5'-phosphate</name>
        <dbReference type="ChEBI" id="CHEBI:597326"/>
    </ligand>
</feature>
<dbReference type="WBParaSite" id="jg16552">
    <property type="protein sequence ID" value="jg16552"/>
    <property type="gene ID" value="jg16552"/>
</dbReference>
<dbReference type="GO" id="GO:0006535">
    <property type="term" value="P:cysteine biosynthetic process from serine"/>
    <property type="evidence" value="ECO:0007669"/>
    <property type="project" value="UniProtKB-UniRule"/>
</dbReference>
<dbReference type="AlphaFoldDB" id="A0A915D8G0"/>
<keyword evidence="5 15" id="KW-0808">Transferase</keyword>
<organism evidence="19 20">
    <name type="scientific">Ditylenchus dipsaci</name>
    <dbReference type="NCBI Taxonomy" id="166011"/>
    <lineage>
        <taxon>Eukaryota</taxon>
        <taxon>Metazoa</taxon>
        <taxon>Ecdysozoa</taxon>
        <taxon>Nematoda</taxon>
        <taxon>Chromadorea</taxon>
        <taxon>Rhabditida</taxon>
        <taxon>Tylenchina</taxon>
        <taxon>Tylenchomorpha</taxon>
        <taxon>Sphaerularioidea</taxon>
        <taxon>Anguinidae</taxon>
        <taxon>Anguininae</taxon>
        <taxon>Ditylenchus</taxon>
    </lineage>
</organism>
<dbReference type="NCBIfam" id="TIGR01136">
    <property type="entry name" value="cysKM"/>
    <property type="match status" value="1"/>
</dbReference>
<comment type="similarity">
    <text evidence="3 15">Belongs to the cysteine synthase/cystathionine beta-synthase family.</text>
</comment>
<dbReference type="InterPro" id="IPR036052">
    <property type="entry name" value="TrpB-like_PALP_sf"/>
</dbReference>
<keyword evidence="4 15" id="KW-0028">Amino-acid biosynthesis</keyword>
<evidence type="ECO:0000256" key="3">
    <source>
        <dbReference type="ARBA" id="ARBA00007103"/>
    </source>
</evidence>
<dbReference type="Pfam" id="PF00291">
    <property type="entry name" value="PALP"/>
    <property type="match status" value="1"/>
</dbReference>
<evidence type="ECO:0000256" key="9">
    <source>
        <dbReference type="ARBA" id="ARBA00023136"/>
    </source>
</evidence>
<feature type="transmembrane region" description="Helical" evidence="17">
    <location>
        <begin position="96"/>
        <end position="117"/>
    </location>
</feature>
<dbReference type="InterPro" id="IPR005859">
    <property type="entry name" value="CysK"/>
</dbReference>
<dbReference type="NCBIfam" id="TIGR01139">
    <property type="entry name" value="cysK"/>
    <property type="match status" value="1"/>
</dbReference>
<dbReference type="FunFam" id="3.40.50.1100:FF:000002">
    <property type="entry name" value="Cysteine synthase"/>
    <property type="match status" value="1"/>
</dbReference>
<feature type="region of interest" description="Disordered" evidence="16">
    <location>
        <begin position="483"/>
        <end position="516"/>
    </location>
</feature>
<keyword evidence="9 17" id="KW-0472">Membrane</keyword>
<dbReference type="InterPro" id="IPR005829">
    <property type="entry name" value="Sugar_transporter_CS"/>
</dbReference>
<evidence type="ECO:0000256" key="16">
    <source>
        <dbReference type="SAM" id="MobiDB-lite"/>
    </source>
</evidence>
<dbReference type="Proteomes" id="UP000887574">
    <property type="component" value="Unplaced"/>
</dbReference>
<evidence type="ECO:0000259" key="18">
    <source>
        <dbReference type="PROSITE" id="PS50850"/>
    </source>
</evidence>
<reference evidence="20" key="1">
    <citation type="submission" date="2022-11" db="UniProtKB">
        <authorList>
            <consortium name="WormBaseParasite"/>
        </authorList>
    </citation>
    <scope>IDENTIFICATION</scope>
</reference>
<comment type="cofactor">
    <cofactor evidence="1 13 15">
        <name>pyridoxal 5'-phosphate</name>
        <dbReference type="ChEBI" id="CHEBI:597326"/>
    </cofactor>
</comment>
<dbReference type="PROSITE" id="PS50850">
    <property type="entry name" value="MFS"/>
    <property type="match status" value="1"/>
</dbReference>
<name>A0A915D8G0_9BILA</name>
<evidence type="ECO:0000256" key="17">
    <source>
        <dbReference type="SAM" id="Phobius"/>
    </source>
</evidence>
<feature type="transmembrane region" description="Helical" evidence="17">
    <location>
        <begin position="185"/>
        <end position="204"/>
    </location>
</feature>
<feature type="modified residue" description="N6-(pyridoxal phosphate)lysine" evidence="14">
    <location>
        <position position="595"/>
    </location>
</feature>
<evidence type="ECO:0000256" key="15">
    <source>
        <dbReference type="RuleBase" id="RU003985"/>
    </source>
</evidence>
<evidence type="ECO:0000256" key="14">
    <source>
        <dbReference type="PIRSR" id="PIRSR605856-51"/>
    </source>
</evidence>
<dbReference type="Pfam" id="PF00083">
    <property type="entry name" value="Sugar_tr"/>
    <property type="match status" value="1"/>
</dbReference>
<dbReference type="GO" id="GO:0050017">
    <property type="term" value="F:L-3-cyanoalanine synthase activity"/>
    <property type="evidence" value="ECO:0007669"/>
    <property type="project" value="UniProtKB-EC"/>
</dbReference>
<evidence type="ECO:0000256" key="6">
    <source>
        <dbReference type="ARBA" id="ARBA00022692"/>
    </source>
</evidence>
<dbReference type="FunFam" id="3.40.50.1100:FF:000006">
    <property type="entry name" value="Cysteine synthase"/>
    <property type="match status" value="1"/>
</dbReference>
<dbReference type="PROSITE" id="PS00901">
    <property type="entry name" value="CYS_SYNTHASE"/>
    <property type="match status" value="1"/>
</dbReference>
<evidence type="ECO:0000256" key="12">
    <source>
        <dbReference type="ARBA" id="ARBA00050896"/>
    </source>
</evidence>
<feature type="transmembrane region" description="Helical" evidence="17">
    <location>
        <begin position="375"/>
        <end position="393"/>
    </location>
</feature>
<dbReference type="InterPro" id="IPR005856">
    <property type="entry name" value="Cys_synth"/>
</dbReference>
<keyword evidence="6 17" id="KW-0812">Transmembrane</keyword>
<evidence type="ECO:0000256" key="7">
    <source>
        <dbReference type="ARBA" id="ARBA00022898"/>
    </source>
</evidence>
<feature type="compositionally biased region" description="Low complexity" evidence="16">
    <location>
        <begin position="496"/>
        <end position="505"/>
    </location>
</feature>
<dbReference type="GO" id="GO:0016020">
    <property type="term" value="C:membrane"/>
    <property type="evidence" value="ECO:0007669"/>
    <property type="project" value="UniProtKB-SubCell"/>
</dbReference>
<evidence type="ECO:0000256" key="4">
    <source>
        <dbReference type="ARBA" id="ARBA00022605"/>
    </source>
</evidence>
<comment type="catalytic activity">
    <reaction evidence="12">
        <text>hydrogen cyanide + L-cysteine = 3-cyano-L-alanine + hydrogen sulfide + H(+)</text>
        <dbReference type="Rhea" id="RHEA:17821"/>
        <dbReference type="ChEBI" id="CHEBI:15378"/>
        <dbReference type="ChEBI" id="CHEBI:18407"/>
        <dbReference type="ChEBI" id="CHEBI:29919"/>
        <dbReference type="ChEBI" id="CHEBI:35235"/>
        <dbReference type="ChEBI" id="CHEBI:77860"/>
        <dbReference type="EC" id="4.4.1.9"/>
    </reaction>
</comment>
<evidence type="ECO:0000256" key="8">
    <source>
        <dbReference type="ARBA" id="ARBA00022989"/>
    </source>
</evidence>
<keyword evidence="10 15" id="KW-0198">Cysteine biosynthesis</keyword>
<evidence type="ECO:0000313" key="19">
    <source>
        <dbReference type="Proteomes" id="UP000887574"/>
    </source>
</evidence>
<evidence type="ECO:0000313" key="20">
    <source>
        <dbReference type="WBParaSite" id="jg16552"/>
    </source>
</evidence>
<feature type="domain" description="Major facilitator superfamily (MFS) profile" evidence="18">
    <location>
        <begin position="15"/>
        <end position="460"/>
    </location>
</feature>
<feature type="transmembrane region" description="Helical" evidence="17">
    <location>
        <begin position="123"/>
        <end position="145"/>
    </location>
</feature>
<sequence>MFAPQGSVPKTIAVLAATASLTNFLEGYSSSYPNTAGNSFQLFINASYVERNSGHGLSHWAFVWFWSLLLNIWFVGYLLGTFLTPYMTDTYGRRSALLLANTVSLVGTLLSVLSISVRCPELLIFGRAVGAAGSGLSFGSLILFLQEAAPTSLRGTCSFLSEVSYIAVNVIGMGMGMDIVLGKNLIALIGVGIIPGMLSVLIMIPMKESPKYLLIKRNDRKAAMEALIFFRGDNINNNAILEEMLLESNSCKIDLPLTQAVREIFRQPYLRKAMTIGILALQIVVGIWPIIYLSTELLEAHFETEFAQYSSFAFISANFIASLIGMCAVEKFGRRPMLISCGIANTFCLVCYILFDRMAVLYAHNMKYGCVAALIGYGITYGAALGPIAFLVITSELVPQPFRSLVQSIVFGINTIVNFVIGFMTFPLYRLIDVWSFIPLFIIPSTISIIYLIIHMPETKGREVHSIVEELIRNSASSNESLAQMMTQKNAEDLPSESSPNTSIESSEEPKKSSGCSISLSLKSELKLEIEGDIKSLSKFMNKSEDLDYSRTNILANAVEFVGHTPLVYLNKVSKDLPARIAAKIEYVNPACSVKDRVGYKMIEDAEKAGLIQPGLTTLIEPTSGNMGIGLAFACAVKGYSLILTMPSSMSVERRVVLKAYGAEVILTEPSRAVLGAMERAKELQKIIPNSYILNQFENPANVDAHYETTGPEIWEQTQGKVDIVCFGVGSGGTVIGVGKYLKEKKPGVQVYAVEPFEASVINGFPHAPHKIPGMGAGFVPAILDPSVYQEALRVKSADALAMAKRLAREEGLFVGVSSGGNACAAIELARRPENAGKLIVTSFASFGERYLSTELYSDIKSECEKLKVTTFEEDKEYLRGKVELNI</sequence>
<dbReference type="SUPFAM" id="SSF103473">
    <property type="entry name" value="MFS general substrate transporter"/>
    <property type="match status" value="1"/>
</dbReference>
<dbReference type="InterPro" id="IPR001926">
    <property type="entry name" value="TrpB-like_PALP"/>
</dbReference>
<evidence type="ECO:0000256" key="5">
    <source>
        <dbReference type="ARBA" id="ARBA00022679"/>
    </source>
</evidence>